<feature type="region of interest" description="Disordered" evidence="1">
    <location>
        <begin position="1"/>
        <end position="88"/>
    </location>
</feature>
<evidence type="ECO:0000313" key="2">
    <source>
        <dbReference type="EMBL" id="OPJ86509.1"/>
    </source>
</evidence>
<dbReference type="Proteomes" id="UP000190648">
    <property type="component" value="Unassembled WGS sequence"/>
</dbReference>
<organism evidence="2 3">
    <name type="scientific">Patagioenas fasciata monilis</name>
    <dbReference type="NCBI Taxonomy" id="372326"/>
    <lineage>
        <taxon>Eukaryota</taxon>
        <taxon>Metazoa</taxon>
        <taxon>Chordata</taxon>
        <taxon>Craniata</taxon>
        <taxon>Vertebrata</taxon>
        <taxon>Euteleostomi</taxon>
        <taxon>Archelosauria</taxon>
        <taxon>Archosauria</taxon>
        <taxon>Dinosauria</taxon>
        <taxon>Saurischia</taxon>
        <taxon>Theropoda</taxon>
        <taxon>Coelurosauria</taxon>
        <taxon>Aves</taxon>
        <taxon>Neognathae</taxon>
        <taxon>Neoaves</taxon>
        <taxon>Columbimorphae</taxon>
        <taxon>Columbiformes</taxon>
        <taxon>Columbidae</taxon>
        <taxon>Patagioenas</taxon>
    </lineage>
</organism>
<accession>A0A1V4KQ02</accession>
<dbReference type="AlphaFoldDB" id="A0A1V4KQ02"/>
<keyword evidence="3" id="KW-1185">Reference proteome</keyword>
<gene>
    <name evidence="2" type="ORF">AV530_006670</name>
</gene>
<proteinExistence type="predicted"/>
<protein>
    <submittedName>
        <fullName evidence="2">Uncharacterized protein</fullName>
    </submittedName>
</protein>
<name>A0A1V4KQ02_PATFA</name>
<reference evidence="2 3" key="1">
    <citation type="submission" date="2016-02" db="EMBL/GenBank/DDBJ databases">
        <title>Band-tailed pigeon sequencing and assembly.</title>
        <authorList>
            <person name="Soares A.E."/>
            <person name="Novak B.J."/>
            <person name="Rice E.S."/>
            <person name="O'Connell B."/>
            <person name="Chang D."/>
            <person name="Weber S."/>
            <person name="Shapiro B."/>
        </authorList>
    </citation>
    <scope>NUCLEOTIDE SEQUENCE [LARGE SCALE GENOMIC DNA]</scope>
    <source>
        <strain evidence="2">BTP2013</strain>
        <tissue evidence="2">Blood</tissue>
    </source>
</reference>
<comment type="caution">
    <text evidence="2">The sequence shown here is derived from an EMBL/GenBank/DDBJ whole genome shotgun (WGS) entry which is preliminary data.</text>
</comment>
<evidence type="ECO:0000256" key="1">
    <source>
        <dbReference type="SAM" id="MobiDB-lite"/>
    </source>
</evidence>
<sequence>MDAHQGRATALNRRVGPMQTPGLCHQNSRLEAGRAESAHRPRGGGTGGRGLRVTPKPVFNTPHQKAEGRKMPLRTGVPSHKTTGLDKRLDKAQDKCRPAEQQARFPFPSQETLFQRCHNVYQVPNFHKTSTFCASSG</sequence>
<dbReference type="EMBL" id="LSYS01002182">
    <property type="protein sequence ID" value="OPJ86509.1"/>
    <property type="molecule type" value="Genomic_DNA"/>
</dbReference>
<evidence type="ECO:0000313" key="3">
    <source>
        <dbReference type="Proteomes" id="UP000190648"/>
    </source>
</evidence>